<keyword evidence="10" id="KW-1185">Reference proteome</keyword>
<dbReference type="InterPro" id="IPR036803">
    <property type="entry name" value="Porphobilinogen_deaminase_C_sf"/>
</dbReference>
<reference evidence="9" key="1">
    <citation type="journal article" date="2014" name="Genome Announc.">
        <title>Draft genome sequences of the altered schaedler flora, a defined bacterial community from gnotobiotic mice.</title>
        <authorList>
            <person name="Wannemuehler M.J."/>
            <person name="Overstreet A.M."/>
            <person name="Ward D.V."/>
            <person name="Phillips G.J."/>
        </authorList>
    </citation>
    <scope>NUCLEOTIDE SEQUENCE</scope>
    <source>
        <strain evidence="9">ASF457</strain>
    </source>
</reference>
<dbReference type="PANTHER" id="PTHR11557">
    <property type="entry name" value="PORPHOBILINOGEN DEAMINASE"/>
    <property type="match status" value="1"/>
</dbReference>
<dbReference type="Proteomes" id="UP000017429">
    <property type="component" value="Chromosome"/>
</dbReference>
<comment type="catalytic activity">
    <reaction evidence="7 8">
        <text>4 porphobilinogen + H2O = hydroxymethylbilane + 4 NH4(+)</text>
        <dbReference type="Rhea" id="RHEA:13185"/>
        <dbReference type="ChEBI" id="CHEBI:15377"/>
        <dbReference type="ChEBI" id="CHEBI:28938"/>
        <dbReference type="ChEBI" id="CHEBI:57845"/>
        <dbReference type="ChEBI" id="CHEBI:58126"/>
        <dbReference type="EC" id="2.5.1.61"/>
    </reaction>
</comment>
<comment type="subunit">
    <text evidence="4 8">Monomer.</text>
</comment>
<dbReference type="GO" id="GO:0004418">
    <property type="term" value="F:hydroxymethylbilane synthase activity"/>
    <property type="evidence" value="ECO:0007669"/>
    <property type="project" value="UniProtKB-UniRule"/>
</dbReference>
<dbReference type="InterPro" id="IPR000860">
    <property type="entry name" value="HemC"/>
</dbReference>
<evidence type="ECO:0000256" key="3">
    <source>
        <dbReference type="ARBA" id="ARBA00005638"/>
    </source>
</evidence>
<evidence type="ECO:0000313" key="9">
    <source>
        <dbReference type="EMBL" id="USF25084.1"/>
    </source>
</evidence>
<dbReference type="NCBIfam" id="TIGR00212">
    <property type="entry name" value="hemC"/>
    <property type="match status" value="1"/>
</dbReference>
<dbReference type="Pfam" id="PF03900">
    <property type="entry name" value="Porphobil_deamC"/>
    <property type="match status" value="1"/>
</dbReference>
<comment type="pathway">
    <text evidence="2">Porphyrin-containing compound metabolism; protoporphyrin-IX biosynthesis; coproporphyrinogen-III from 5-aminolevulinate: step 2/4.</text>
</comment>
<organism evidence="9 10">
    <name type="scientific">Mucispirillum schaedleri ASF457</name>
    <dbReference type="NCBI Taxonomy" id="1379858"/>
    <lineage>
        <taxon>Bacteria</taxon>
        <taxon>Pseudomonadati</taxon>
        <taxon>Deferribacterota</taxon>
        <taxon>Deferribacteres</taxon>
        <taxon>Deferribacterales</taxon>
        <taxon>Mucispirillaceae</taxon>
        <taxon>Mucispirillum</taxon>
    </lineage>
</organism>
<dbReference type="SUPFAM" id="SSF54782">
    <property type="entry name" value="Porphobilinogen deaminase (hydroxymethylbilane synthase), C-terminal domain"/>
    <property type="match status" value="1"/>
</dbReference>
<dbReference type="EC" id="2.5.1.61" evidence="8"/>
<keyword evidence="5 8" id="KW-0808">Transferase</keyword>
<dbReference type="EMBL" id="CP097562">
    <property type="protein sequence ID" value="USF25084.1"/>
    <property type="molecule type" value="Genomic_DNA"/>
</dbReference>
<name>V2QCJ9_9BACT</name>
<evidence type="ECO:0000256" key="1">
    <source>
        <dbReference type="ARBA" id="ARBA00002869"/>
    </source>
</evidence>
<dbReference type="PROSITE" id="PS00533">
    <property type="entry name" value="PORPHOBILINOGEN_DEAM"/>
    <property type="match status" value="1"/>
</dbReference>
<evidence type="ECO:0000256" key="5">
    <source>
        <dbReference type="ARBA" id="ARBA00022679"/>
    </source>
</evidence>
<comment type="cofactor">
    <cofactor evidence="8">
        <name>dipyrromethane</name>
        <dbReference type="ChEBI" id="CHEBI:60342"/>
    </cofactor>
    <text evidence="8">Binds 1 dipyrromethane group covalently.</text>
</comment>
<accession>V2QCJ9</accession>
<dbReference type="AlphaFoldDB" id="V2QCJ9"/>
<reference evidence="9" key="3">
    <citation type="submission" date="2022-06" db="EMBL/GenBank/DDBJ databases">
        <title>Resources to Facilitate Use of the Altered Schaedler Flora (ASF) Mouse Model to Study Microbiome Function.</title>
        <authorList>
            <person name="Proctor A."/>
            <person name="Parvinroo S."/>
            <person name="Richie T."/>
            <person name="Jia X."/>
            <person name="Lee S.T.M."/>
            <person name="Karp P.D."/>
            <person name="Paley S."/>
            <person name="Kostic A.D."/>
            <person name="Pierre J.F."/>
            <person name="Wannemuehler M.J."/>
            <person name="Phillips G.J."/>
        </authorList>
    </citation>
    <scope>NUCLEOTIDE SEQUENCE</scope>
    <source>
        <strain evidence="9">ASF457</strain>
    </source>
</reference>
<dbReference type="GO" id="GO:0006782">
    <property type="term" value="P:protoporphyrinogen IX biosynthetic process"/>
    <property type="evidence" value="ECO:0007669"/>
    <property type="project" value="UniProtKB-UniRule"/>
</dbReference>
<dbReference type="eggNOG" id="COG0181">
    <property type="taxonomic scope" value="Bacteria"/>
</dbReference>
<dbReference type="InterPro" id="IPR022418">
    <property type="entry name" value="Porphobilinogen_deaminase_C"/>
</dbReference>
<dbReference type="CDD" id="cd13646">
    <property type="entry name" value="PBP2_EcHMBS_like"/>
    <property type="match status" value="1"/>
</dbReference>
<dbReference type="PANTHER" id="PTHR11557:SF0">
    <property type="entry name" value="PORPHOBILINOGEN DEAMINASE"/>
    <property type="match status" value="1"/>
</dbReference>
<dbReference type="Pfam" id="PF01379">
    <property type="entry name" value="Porphobil_deam"/>
    <property type="match status" value="1"/>
</dbReference>
<proteinExistence type="inferred from homology"/>
<protein>
    <recommendedName>
        <fullName evidence="8">Porphobilinogen deaminase</fullName>
        <shortName evidence="8">PBG</shortName>
        <ecNumber evidence="8">2.5.1.61</ecNumber>
    </recommendedName>
    <alternativeName>
        <fullName evidence="8">Hydroxymethylbilane synthase</fullName>
        <shortName evidence="8">HMBS</shortName>
    </alternativeName>
    <alternativeName>
        <fullName evidence="8">Pre-uroporphyrinogen synthase</fullName>
    </alternativeName>
</protein>
<dbReference type="SUPFAM" id="SSF53850">
    <property type="entry name" value="Periplasmic binding protein-like II"/>
    <property type="match status" value="1"/>
</dbReference>
<comment type="similarity">
    <text evidence="3 8">Belongs to the HMBS family.</text>
</comment>
<dbReference type="PRINTS" id="PR00151">
    <property type="entry name" value="PORPHBDMNASE"/>
</dbReference>
<dbReference type="Gene3D" id="3.40.190.10">
    <property type="entry name" value="Periplasmic binding protein-like II"/>
    <property type="match status" value="2"/>
</dbReference>
<dbReference type="FunFam" id="3.40.190.10:FF:000004">
    <property type="entry name" value="Porphobilinogen deaminase"/>
    <property type="match status" value="1"/>
</dbReference>
<evidence type="ECO:0000256" key="8">
    <source>
        <dbReference type="HAMAP-Rule" id="MF_00260"/>
    </source>
</evidence>
<dbReference type="FunFam" id="3.40.190.10:FF:000005">
    <property type="entry name" value="Porphobilinogen deaminase"/>
    <property type="match status" value="1"/>
</dbReference>
<dbReference type="InterPro" id="IPR022419">
    <property type="entry name" value="Porphobilin_deaminase_cofac_BS"/>
</dbReference>
<reference evidence="9" key="2">
    <citation type="submission" date="2022-05" db="EMBL/GenBank/DDBJ databases">
        <authorList>
            <person name="Proctor A.L."/>
            <person name="Phillips G.J."/>
            <person name="Wannemuehler M.J."/>
        </authorList>
    </citation>
    <scope>NUCLEOTIDE SEQUENCE</scope>
    <source>
        <strain evidence="9">ASF457</strain>
    </source>
</reference>
<dbReference type="KEGG" id="msch:N508_002179"/>
<dbReference type="PIRSF" id="PIRSF001438">
    <property type="entry name" value="4pyrrol_synth_OHMeBilane_synth"/>
    <property type="match status" value="1"/>
</dbReference>
<dbReference type="InterPro" id="IPR022417">
    <property type="entry name" value="Porphobilin_deaminase_N"/>
</dbReference>
<evidence type="ECO:0000256" key="6">
    <source>
        <dbReference type="ARBA" id="ARBA00023244"/>
    </source>
</evidence>
<dbReference type="GO" id="GO:0005737">
    <property type="term" value="C:cytoplasm"/>
    <property type="evidence" value="ECO:0007669"/>
    <property type="project" value="UniProtKB-UniRule"/>
</dbReference>
<dbReference type="RefSeq" id="WP_023276925.1">
    <property type="nucleotide sequence ID" value="NZ_CP097562.1"/>
</dbReference>
<gene>
    <name evidence="8 9" type="primary">hemC</name>
    <name evidence="9" type="ORF">N508_002179</name>
</gene>
<evidence type="ECO:0000256" key="2">
    <source>
        <dbReference type="ARBA" id="ARBA00004735"/>
    </source>
</evidence>
<sequence length="307" mass="34372">MKKEVVIATRGSKLALWQAEYIKHKIENHHKDISCRLEIIKTMGDKILDVPLSKIGGKGLFVKEIETALLDKKADLAVHSMKDVPMELPDGLELFESPLCEEPNDAFLSIKYNSLDDLPQGSRVGTSSLRRKCQLLELRSDLEVLDLRGNVQTRMQKLNDGIYDAIILAYAGLKRLEIVENIKEILPIEKMLPASCQGILGIEIRSDDDEIKEILSFIGDKDSYTRARCERAFLRRLQGGCQIPIGCHSVLQDDKIYVKGIIYNLDGSKKIAKEYTGDKSNPEQAGIELAEMVLAAGGDKILEEIYS</sequence>
<comment type="miscellaneous">
    <text evidence="8">The porphobilinogen subunits are added to the dipyrromethane group.</text>
</comment>
<feature type="modified residue" description="S-(dipyrrolylmethanemethyl)cysteine" evidence="8">
    <location>
        <position position="241"/>
    </location>
</feature>
<evidence type="ECO:0000256" key="7">
    <source>
        <dbReference type="ARBA" id="ARBA00048169"/>
    </source>
</evidence>
<evidence type="ECO:0000256" key="4">
    <source>
        <dbReference type="ARBA" id="ARBA00011245"/>
    </source>
</evidence>
<comment type="function">
    <text evidence="1 8">Tetrapolymerization of the monopyrrole PBG into the hydroxymethylbilane pre-uroporphyrinogen in several discrete steps.</text>
</comment>
<dbReference type="OrthoDB" id="9810298at2"/>
<evidence type="ECO:0000313" key="10">
    <source>
        <dbReference type="Proteomes" id="UP000017429"/>
    </source>
</evidence>
<keyword evidence="6 8" id="KW-0627">Porphyrin biosynthesis</keyword>
<dbReference type="Gene3D" id="3.30.160.40">
    <property type="entry name" value="Porphobilinogen deaminase, C-terminal domain"/>
    <property type="match status" value="1"/>
</dbReference>
<dbReference type="HAMAP" id="MF_00260">
    <property type="entry name" value="Porphobil_deam"/>
    <property type="match status" value="1"/>
</dbReference>